<proteinExistence type="predicted"/>
<evidence type="ECO:0000256" key="4">
    <source>
        <dbReference type="ARBA" id="ARBA00022989"/>
    </source>
</evidence>
<dbReference type="GO" id="GO:0009061">
    <property type="term" value="P:anaerobic respiration"/>
    <property type="evidence" value="ECO:0007669"/>
    <property type="project" value="TreeGrafter"/>
</dbReference>
<feature type="transmembrane region" description="Helical" evidence="7">
    <location>
        <begin position="72"/>
        <end position="93"/>
    </location>
</feature>
<feature type="compositionally biased region" description="Polar residues" evidence="6">
    <location>
        <begin position="1"/>
        <end position="17"/>
    </location>
</feature>
<dbReference type="InterPro" id="IPR016174">
    <property type="entry name" value="Di-haem_cyt_TM"/>
</dbReference>
<dbReference type="GO" id="GO:0005886">
    <property type="term" value="C:plasma membrane"/>
    <property type="evidence" value="ECO:0007669"/>
    <property type="project" value="UniProtKB-SubCell"/>
</dbReference>
<feature type="domain" description="Cytochrome b561 bacterial/Ni-hydrogenase" evidence="8">
    <location>
        <begin position="28"/>
        <end position="190"/>
    </location>
</feature>
<feature type="region of interest" description="Disordered" evidence="6">
    <location>
        <begin position="1"/>
        <end position="22"/>
    </location>
</feature>
<comment type="subcellular location">
    <subcellularLocation>
        <location evidence="1">Cell membrane</location>
        <topology evidence="1">Multi-pass membrane protein</topology>
    </subcellularLocation>
</comment>
<evidence type="ECO:0000256" key="3">
    <source>
        <dbReference type="ARBA" id="ARBA00022692"/>
    </source>
</evidence>
<keyword evidence="3 7" id="KW-0812">Transmembrane</keyword>
<dbReference type="GO" id="GO:0009055">
    <property type="term" value="F:electron transfer activity"/>
    <property type="evidence" value="ECO:0007669"/>
    <property type="project" value="InterPro"/>
</dbReference>
<dbReference type="Pfam" id="PF01292">
    <property type="entry name" value="Ni_hydr_CYTB"/>
    <property type="match status" value="1"/>
</dbReference>
<evidence type="ECO:0000313" key="10">
    <source>
        <dbReference type="Proteomes" id="UP000571817"/>
    </source>
</evidence>
<name>A0A853D7S3_9MICO</name>
<dbReference type="Proteomes" id="UP000571817">
    <property type="component" value="Unassembled WGS sequence"/>
</dbReference>
<evidence type="ECO:0000256" key="6">
    <source>
        <dbReference type="SAM" id="MobiDB-lite"/>
    </source>
</evidence>
<evidence type="ECO:0000256" key="7">
    <source>
        <dbReference type="SAM" id="Phobius"/>
    </source>
</evidence>
<dbReference type="GO" id="GO:0015944">
    <property type="term" value="P:formate oxidation"/>
    <property type="evidence" value="ECO:0007669"/>
    <property type="project" value="TreeGrafter"/>
</dbReference>
<reference evidence="9 10" key="1">
    <citation type="submission" date="2020-07" db="EMBL/GenBank/DDBJ databases">
        <title>Sequencing the genomes of 1000 actinobacteria strains.</title>
        <authorList>
            <person name="Klenk H.-P."/>
        </authorList>
    </citation>
    <scope>NUCLEOTIDE SEQUENCE [LARGE SCALE GENOMIC DNA]</scope>
    <source>
        <strain evidence="9 10">DSM 29531</strain>
    </source>
</reference>
<keyword evidence="2" id="KW-1003">Cell membrane</keyword>
<keyword evidence="5 7" id="KW-0472">Membrane</keyword>
<evidence type="ECO:0000256" key="1">
    <source>
        <dbReference type="ARBA" id="ARBA00004651"/>
    </source>
</evidence>
<dbReference type="InterPro" id="IPR011577">
    <property type="entry name" value="Cyt_b561_bac/Ni-Hgenase"/>
</dbReference>
<gene>
    <name evidence="9" type="ORF">HNR15_000409</name>
</gene>
<keyword evidence="4 7" id="KW-1133">Transmembrane helix</keyword>
<organism evidence="9 10">
    <name type="scientific">Allobranchiibius huperziae</name>
    <dbReference type="NCBI Taxonomy" id="1874116"/>
    <lineage>
        <taxon>Bacteria</taxon>
        <taxon>Bacillati</taxon>
        <taxon>Actinomycetota</taxon>
        <taxon>Actinomycetes</taxon>
        <taxon>Micrococcales</taxon>
        <taxon>Dermacoccaceae</taxon>
        <taxon>Allobranchiibius</taxon>
    </lineage>
</organism>
<dbReference type="EMBL" id="JACCFW010000001">
    <property type="protein sequence ID" value="NYJ73446.1"/>
    <property type="molecule type" value="Genomic_DNA"/>
</dbReference>
<dbReference type="GO" id="GO:0022904">
    <property type="term" value="P:respiratory electron transport chain"/>
    <property type="evidence" value="ECO:0007669"/>
    <property type="project" value="InterPro"/>
</dbReference>
<dbReference type="Gene3D" id="1.20.950.20">
    <property type="entry name" value="Transmembrane di-heme cytochromes, Chain C"/>
    <property type="match status" value="1"/>
</dbReference>
<dbReference type="RefSeq" id="WP_179478723.1">
    <property type="nucleotide sequence ID" value="NZ_JACCFW010000001.1"/>
</dbReference>
<feature type="transmembrane region" description="Helical" evidence="7">
    <location>
        <begin position="171"/>
        <end position="188"/>
    </location>
</feature>
<dbReference type="GO" id="GO:0009326">
    <property type="term" value="C:formate dehydrogenase complex"/>
    <property type="evidence" value="ECO:0007669"/>
    <property type="project" value="TreeGrafter"/>
</dbReference>
<dbReference type="PANTHER" id="PTHR30074:SF6">
    <property type="entry name" value="FORMATE DEHYDROGENASE GAMMA SUBUNIT"/>
    <property type="match status" value="1"/>
</dbReference>
<feature type="transmembrane region" description="Helical" evidence="7">
    <location>
        <begin position="141"/>
        <end position="159"/>
    </location>
</feature>
<dbReference type="InterPro" id="IPR051817">
    <property type="entry name" value="FDH_cytochrome_b556_subunit"/>
</dbReference>
<evidence type="ECO:0000259" key="8">
    <source>
        <dbReference type="Pfam" id="PF01292"/>
    </source>
</evidence>
<dbReference type="AlphaFoldDB" id="A0A853D7S3"/>
<dbReference type="SUPFAM" id="SSF81342">
    <property type="entry name" value="Transmembrane di-heme cytochromes"/>
    <property type="match status" value="1"/>
</dbReference>
<dbReference type="GO" id="GO:0036397">
    <property type="term" value="F:formate dehydrogenase (quinone) activity"/>
    <property type="evidence" value="ECO:0007669"/>
    <property type="project" value="TreeGrafter"/>
</dbReference>
<protein>
    <submittedName>
        <fullName evidence="9">Formate dehydrogenase subunit gamma</fullName>
    </submittedName>
</protein>
<feature type="transmembrane region" description="Helical" evidence="7">
    <location>
        <begin position="35"/>
        <end position="57"/>
    </location>
</feature>
<evidence type="ECO:0000256" key="2">
    <source>
        <dbReference type="ARBA" id="ARBA00022475"/>
    </source>
</evidence>
<evidence type="ECO:0000256" key="5">
    <source>
        <dbReference type="ARBA" id="ARBA00023136"/>
    </source>
</evidence>
<evidence type="ECO:0000313" key="9">
    <source>
        <dbReference type="EMBL" id="NYJ73446.1"/>
    </source>
</evidence>
<keyword evidence="10" id="KW-1185">Reference proteome</keyword>
<dbReference type="PANTHER" id="PTHR30074">
    <property type="entry name" value="FORMATE DEHYDROGENASE, NITRATE-INDUCIBLE, CYTOCHROME B556 FDN SUBUNIT"/>
    <property type="match status" value="1"/>
</dbReference>
<comment type="caution">
    <text evidence="9">The sequence shown here is derived from an EMBL/GenBank/DDBJ whole genome shotgun (WGS) entry which is preliminary data.</text>
</comment>
<accession>A0A853D7S3</accession>
<sequence length="233" mass="25697">MPSTDDSPRSASASFDSVSEGDDGRIPRFSLAERIVHRVTAVLMIVCILTAAVLYNGSLSVAIGHRHLVELIHVYCGFALPVPMLLGVVSVAYRADLNRLGRFSTADRRWLRSRTRRDGTIRVGKFNAGQKLNGALTSSSILVLLATGIIMYFVTLAPLPWRTGATFVHDWFSIAVGLLVIGHITFAMKDPEAREGMRTGWVSRHWARREHAAWLHEMSDGADGDPTNERVDS</sequence>